<feature type="compositionally biased region" description="Polar residues" evidence="1">
    <location>
        <begin position="17"/>
        <end position="33"/>
    </location>
</feature>
<feature type="region of interest" description="Disordered" evidence="1">
    <location>
        <begin position="1"/>
        <end position="33"/>
    </location>
</feature>
<dbReference type="InterPro" id="IPR054075">
    <property type="entry name" value="Gp53-like_C"/>
</dbReference>
<dbReference type="Pfam" id="PF21882">
    <property type="entry name" value="Gp53-like_C"/>
    <property type="match status" value="1"/>
</dbReference>
<keyword evidence="4" id="KW-1185">Reference proteome</keyword>
<feature type="domain" description="Putative tail fiber protein gp53-like C-terminal" evidence="2">
    <location>
        <begin position="370"/>
        <end position="455"/>
    </location>
</feature>
<dbReference type="EMBL" id="CADIKC010000015">
    <property type="protein sequence ID" value="CAB3742470.1"/>
    <property type="molecule type" value="Genomic_DNA"/>
</dbReference>
<evidence type="ECO:0000259" key="2">
    <source>
        <dbReference type="Pfam" id="PF21882"/>
    </source>
</evidence>
<dbReference type="RefSeq" id="WP_175054337.1">
    <property type="nucleotide sequence ID" value="NZ_CADIKC010000015.1"/>
</dbReference>
<proteinExistence type="predicted"/>
<evidence type="ECO:0000313" key="4">
    <source>
        <dbReference type="Proteomes" id="UP000494255"/>
    </source>
</evidence>
<evidence type="ECO:0000256" key="1">
    <source>
        <dbReference type="SAM" id="MobiDB-lite"/>
    </source>
</evidence>
<dbReference type="GeneID" id="97045454"/>
<evidence type="ECO:0000313" key="3">
    <source>
        <dbReference type="EMBL" id="CAB3742470.1"/>
    </source>
</evidence>
<protein>
    <recommendedName>
        <fullName evidence="2">Putative tail fiber protein gp53-like C-terminal domain-containing protein</fullName>
    </recommendedName>
</protein>
<accession>A0A6J5CS45</accession>
<reference evidence="3 4" key="1">
    <citation type="submission" date="2020-04" db="EMBL/GenBank/DDBJ databases">
        <authorList>
            <person name="De Canck E."/>
        </authorList>
    </citation>
    <scope>NUCLEOTIDE SEQUENCE [LARGE SCALE GENOMIC DNA]</scope>
    <source>
        <strain evidence="3 4">LMG 24238</strain>
    </source>
</reference>
<dbReference type="AlphaFoldDB" id="A0A6J5CS45"/>
<organism evidence="3 4">
    <name type="scientific">Paraburkholderia sediminicola</name>
    <dbReference type="NCBI Taxonomy" id="458836"/>
    <lineage>
        <taxon>Bacteria</taxon>
        <taxon>Pseudomonadati</taxon>
        <taxon>Pseudomonadota</taxon>
        <taxon>Betaproteobacteria</taxon>
        <taxon>Burkholderiales</taxon>
        <taxon>Burkholderiaceae</taxon>
        <taxon>Paraburkholderia</taxon>
    </lineage>
</organism>
<dbReference type="Proteomes" id="UP000494255">
    <property type="component" value="Unassembled WGS sequence"/>
</dbReference>
<dbReference type="Gene3D" id="2.60.40.3940">
    <property type="match status" value="1"/>
</dbReference>
<name>A0A6J5CS45_9BURK</name>
<sequence>MDRLIAPNSVIEAQADTAPTTGTPQYATDGNPATNVPATQWPAYQYNAFQEELIAILTAAAIAPDRTKTNQVVAAIKRLMQNTVVLADTGAVNAYTAVNAVPLVAGGSPTWVDGVVQAVKIAHTNTGPSTYAPDGLTPIPIYGLGLQPLQANELLLNGTAILMHATIASVNSGNPICVLMECAGGAQQIPSASQSLHAAQLGQLGAIPSLTATVASSALTATLNAPLNLFFRSATLASGVPTSLTIASNLSLVVPSGATLGTGNGVAATLALLAINNAGTVQLGIVNMAGTASLDEGALISATAISAAATSANTIYSSSAVANCPFRVIGFITATEATAGTWATAPTQVQGASVSLLGFGSAQGSSGYQKFPSGTIMQWGTYATNGSTGVSVTFPIAFPNAVRAVTVSANVPSSTVNGAYDSVNSLTATGFLVDGWQAGSTSRSGHSGNYIAFGN</sequence>
<gene>
    <name evidence="3" type="ORF">LMG24238_06887</name>
</gene>